<evidence type="ECO:0000313" key="4">
    <source>
        <dbReference type="Proteomes" id="UP000326994"/>
    </source>
</evidence>
<dbReference type="EMBL" id="BKCF01000007">
    <property type="protein sequence ID" value="GEQ87285.1"/>
    <property type="molecule type" value="Genomic_DNA"/>
</dbReference>
<dbReference type="Proteomes" id="UP000326994">
    <property type="component" value="Unassembled WGS sequence"/>
</dbReference>
<dbReference type="PANTHER" id="PTHR48081">
    <property type="entry name" value="AB HYDROLASE SUPERFAMILY PROTEIN C4A8.06C"/>
    <property type="match status" value="1"/>
</dbReference>
<keyword evidence="1" id="KW-0378">Hydrolase</keyword>
<dbReference type="InterPro" id="IPR029058">
    <property type="entry name" value="AB_hydrolase_fold"/>
</dbReference>
<gene>
    <name evidence="3" type="ORF">ULMS_27930</name>
</gene>
<reference evidence="3 4" key="1">
    <citation type="submission" date="2019-08" db="EMBL/GenBank/DDBJ databases">
        <title>Ulvibacter marinistellae sp. nov., isolated from a starfish, Patiria pectinifera.</title>
        <authorList>
            <person name="Kawano K."/>
            <person name="Ushijima N."/>
            <person name="Kihara M."/>
            <person name="Itoh H."/>
        </authorList>
    </citation>
    <scope>NUCLEOTIDE SEQUENCE [LARGE SCALE GENOMIC DNA]</scope>
    <source>
        <strain evidence="3 4">KK4</strain>
    </source>
</reference>
<dbReference type="AlphaFoldDB" id="A0A5J4G3D0"/>
<accession>A0A5J4G3D0</accession>
<dbReference type="SUPFAM" id="SSF53474">
    <property type="entry name" value="alpha/beta-Hydrolases"/>
    <property type="match status" value="1"/>
</dbReference>
<evidence type="ECO:0000256" key="1">
    <source>
        <dbReference type="ARBA" id="ARBA00022801"/>
    </source>
</evidence>
<sequence length="225" mass="25409">MPVIIFAHGGNWNRGDKDTYAFYGKDIAKRNIILVVPEYTLSPNVTYDHQAQQIAACIQWTKENIVQYGGDPNKIFMNGHSAGGHLSALSVINPKYGIDQKSISGIILNDAAGLDMFWLNTINPPKKGGFYDYQSTFTNDPEIWKDASPIYFISEENPPFLIFQGTKTIESIAKTNNDFVNKLKEFQPDVQFIKQKKGHFGMMLQFIWGGQETLNTIEMFVNANN</sequence>
<keyword evidence="4" id="KW-1185">Reference proteome</keyword>
<dbReference type="InterPro" id="IPR050300">
    <property type="entry name" value="GDXG_lipolytic_enzyme"/>
</dbReference>
<comment type="caution">
    <text evidence="3">The sequence shown here is derived from an EMBL/GenBank/DDBJ whole genome shotgun (WGS) entry which is preliminary data.</text>
</comment>
<protein>
    <recommendedName>
        <fullName evidence="2">BD-FAE-like domain-containing protein</fullName>
    </recommendedName>
</protein>
<feature type="domain" description="BD-FAE-like" evidence="2">
    <location>
        <begin position="1"/>
        <end position="92"/>
    </location>
</feature>
<dbReference type="Pfam" id="PF20434">
    <property type="entry name" value="BD-FAE"/>
    <property type="match status" value="1"/>
</dbReference>
<dbReference type="InterPro" id="IPR049492">
    <property type="entry name" value="BD-FAE-like_dom"/>
</dbReference>
<dbReference type="Gene3D" id="3.40.50.1820">
    <property type="entry name" value="alpha/beta hydrolase"/>
    <property type="match status" value="1"/>
</dbReference>
<evidence type="ECO:0000313" key="3">
    <source>
        <dbReference type="EMBL" id="GEQ87285.1"/>
    </source>
</evidence>
<name>A0A5J4G3D0_9FLAO</name>
<dbReference type="PANTHER" id="PTHR48081:SF33">
    <property type="entry name" value="KYNURENINE FORMAMIDASE"/>
    <property type="match status" value="1"/>
</dbReference>
<dbReference type="GO" id="GO:0016787">
    <property type="term" value="F:hydrolase activity"/>
    <property type="evidence" value="ECO:0007669"/>
    <property type="project" value="UniProtKB-KW"/>
</dbReference>
<proteinExistence type="predicted"/>
<evidence type="ECO:0000259" key="2">
    <source>
        <dbReference type="Pfam" id="PF20434"/>
    </source>
</evidence>
<organism evidence="3 4">
    <name type="scientific">Patiriisocius marinistellae</name>
    <dbReference type="NCBI Taxonomy" id="2494560"/>
    <lineage>
        <taxon>Bacteria</taxon>
        <taxon>Pseudomonadati</taxon>
        <taxon>Bacteroidota</taxon>
        <taxon>Flavobacteriia</taxon>
        <taxon>Flavobacteriales</taxon>
        <taxon>Flavobacteriaceae</taxon>
        <taxon>Patiriisocius</taxon>
    </lineage>
</organism>